<sequence>MEERHPFSPDQEPKDQAPKNQHHKQQRSHLSQGSHGQAHLQPTHNLDHRYPQHPKNPAQGPPHPNAPYNVGHNQVHVDPSYPPAGQQHYPNTYGYNGTQPGTVQYSMPYQHVIPPPGNQTMDRGEIPVNPHQQQGQNHNWYRHRVNQVFIVSSELRIQDVENKAAVRTGLEYIWGMLKENGAAQPLGPKVDFFVSVYKQILLTLTFIFTIVFAILDGDKNIVFTVICTILTAAEFFIWLFAGFKFFRRMLCVKCVQKKVGPAADVEEKVISETEGASEQQEATKRVPVVEGAGARAAQFAKNIAQEILLYPIIVCDLYGLVSEQSYSFGSWESVISMLLLIFAMIELIFTYSVRMYMLIVVFKIMEDKVDGIRQCGALCFGGIQWRYVSNIIGNVVVFVLMIAILGIQIQVDNTVLGELHVSGAAGFMIACTILLPICNVAIFLAINMHAVMELLYKVDIHFAEMHPGTREEFRVKHNLFVQKNPDGSHSFKDDDSAQKLPIYKERLKGYQAVSTWKRFSFGLSNKFLAVALYIWTVFFSAYLLVSPGLYNYSASSGGLNEGSVGTLKIFLWIFFTLANAHAYILGIIITAYVTLLITAFFMSCVCGEKKIACLTCTSCCNNDDD</sequence>
<feature type="transmembrane region" description="Helical" evidence="2">
    <location>
        <begin position="569"/>
        <end position="602"/>
    </location>
</feature>
<feature type="transmembrane region" description="Helical" evidence="2">
    <location>
        <begin position="333"/>
        <end position="353"/>
    </location>
</feature>
<feature type="transmembrane region" description="Helical" evidence="2">
    <location>
        <begin position="423"/>
        <end position="446"/>
    </location>
</feature>
<dbReference type="RefSeq" id="XP_013382617.1">
    <property type="nucleotide sequence ID" value="XM_013527163.1"/>
</dbReference>
<evidence type="ECO:0000313" key="3">
    <source>
        <dbReference type="Proteomes" id="UP000085678"/>
    </source>
</evidence>
<gene>
    <name evidence="4 5" type="primary">LOC106153289</name>
</gene>
<dbReference type="OrthoDB" id="6327297at2759"/>
<feature type="compositionally biased region" description="Polar residues" evidence="1">
    <location>
        <begin position="28"/>
        <end position="44"/>
    </location>
</feature>
<evidence type="ECO:0000313" key="5">
    <source>
        <dbReference type="RefSeq" id="XP_013382617.1"/>
    </source>
</evidence>
<dbReference type="Proteomes" id="UP000085678">
    <property type="component" value="Unplaced"/>
</dbReference>
<name>A0A1S3HAY4_LINAN</name>
<feature type="transmembrane region" description="Helical" evidence="2">
    <location>
        <begin position="221"/>
        <end position="243"/>
    </location>
</feature>
<feature type="transmembrane region" description="Helical" evidence="2">
    <location>
        <begin position="391"/>
        <end position="411"/>
    </location>
</feature>
<keyword evidence="3" id="KW-1185">Reference proteome</keyword>
<feature type="region of interest" description="Disordered" evidence="1">
    <location>
        <begin position="1"/>
        <end position="90"/>
    </location>
</feature>
<keyword evidence="2" id="KW-0472">Membrane</keyword>
<dbReference type="AlphaFoldDB" id="A0A1S3HAY4"/>
<proteinExistence type="predicted"/>
<feature type="transmembrane region" description="Helical" evidence="2">
    <location>
        <begin position="196"/>
        <end position="215"/>
    </location>
</feature>
<protein>
    <submittedName>
        <fullName evidence="4 5">Uncharacterized protein LOC106153289</fullName>
    </submittedName>
</protein>
<feature type="compositionally biased region" description="Basic and acidic residues" evidence="1">
    <location>
        <begin position="1"/>
        <end position="17"/>
    </location>
</feature>
<evidence type="ECO:0000256" key="2">
    <source>
        <dbReference type="SAM" id="Phobius"/>
    </source>
</evidence>
<feature type="transmembrane region" description="Helical" evidence="2">
    <location>
        <begin position="527"/>
        <end position="549"/>
    </location>
</feature>
<keyword evidence="2" id="KW-1133">Transmembrane helix</keyword>
<keyword evidence="2" id="KW-0812">Transmembrane</keyword>
<accession>A0A1S3HAY4</accession>
<dbReference type="GeneID" id="106153289"/>
<dbReference type="RefSeq" id="XP_013382616.1">
    <property type="nucleotide sequence ID" value="XM_013527162.1"/>
</dbReference>
<evidence type="ECO:0000256" key="1">
    <source>
        <dbReference type="SAM" id="MobiDB-lite"/>
    </source>
</evidence>
<reference evidence="4 5" key="1">
    <citation type="submission" date="2025-04" db="UniProtKB">
        <authorList>
            <consortium name="RefSeq"/>
        </authorList>
    </citation>
    <scope>IDENTIFICATION</scope>
    <source>
        <tissue evidence="4 5">Gonads</tissue>
    </source>
</reference>
<organism evidence="3 4">
    <name type="scientific">Lingula anatina</name>
    <name type="common">Brachiopod</name>
    <name type="synonym">Lingula unguis</name>
    <dbReference type="NCBI Taxonomy" id="7574"/>
    <lineage>
        <taxon>Eukaryota</taxon>
        <taxon>Metazoa</taxon>
        <taxon>Spiralia</taxon>
        <taxon>Lophotrochozoa</taxon>
        <taxon>Brachiopoda</taxon>
        <taxon>Linguliformea</taxon>
        <taxon>Lingulata</taxon>
        <taxon>Lingulida</taxon>
        <taxon>Linguloidea</taxon>
        <taxon>Lingulidae</taxon>
        <taxon>Lingula</taxon>
    </lineage>
</organism>
<dbReference type="KEGG" id="lak:106153289"/>
<evidence type="ECO:0000313" key="4">
    <source>
        <dbReference type="RefSeq" id="XP_013382616.1"/>
    </source>
</evidence>